<dbReference type="OMA" id="PCALRKV"/>
<proteinExistence type="predicted"/>
<evidence type="ECO:0000313" key="4">
    <source>
        <dbReference type="Proteomes" id="UP000186303"/>
    </source>
</evidence>
<reference evidence="4" key="1">
    <citation type="journal article" date="2017" name="Nucleic Acids Res.">
        <title>Proteogenomics produces comprehensive and highly accurate protein-coding gene annotation in a complete genome assembly of Malassezia sympodialis.</title>
        <authorList>
            <person name="Zhu Y."/>
            <person name="Engstroem P.G."/>
            <person name="Tellgren-Roth C."/>
            <person name="Baudo C.D."/>
            <person name="Kennell J.C."/>
            <person name="Sun S."/>
            <person name="Billmyre R.B."/>
            <person name="Schroeder M.S."/>
            <person name="Andersson A."/>
            <person name="Holm T."/>
            <person name="Sigurgeirsson B."/>
            <person name="Wu G."/>
            <person name="Sankaranarayanan S.R."/>
            <person name="Siddharthan R."/>
            <person name="Sanyal K."/>
            <person name="Lundeberg J."/>
            <person name="Nystedt B."/>
            <person name="Boekhout T."/>
            <person name="Dawson T.L. Jr."/>
            <person name="Heitman J."/>
            <person name="Scheynius A."/>
            <person name="Lehtioe J."/>
        </authorList>
    </citation>
    <scope>NUCLEOTIDE SEQUENCE [LARGE SCALE GENOMIC DNA]</scope>
    <source>
        <strain evidence="4">ATCC 42132</strain>
    </source>
</reference>
<evidence type="ECO:0000313" key="3">
    <source>
        <dbReference type="EMBL" id="SHO77971.1"/>
    </source>
</evidence>
<dbReference type="OrthoDB" id="271595at2759"/>
<protein>
    <submittedName>
        <fullName evidence="3">Similar to S.cerevisiae protein TRM9 (tRNA methyltransferase)</fullName>
    </submittedName>
</protein>
<gene>
    <name evidence="3" type="ORF">MSYG_2313</name>
</gene>
<dbReference type="GO" id="GO:0005737">
    <property type="term" value="C:cytoplasm"/>
    <property type="evidence" value="ECO:0007669"/>
    <property type="project" value="TreeGrafter"/>
</dbReference>
<dbReference type="STRING" id="1230383.A0A1M8A6C3"/>
<dbReference type="GO" id="GO:0106335">
    <property type="term" value="F:tRNA (5-carboxymethyluridine(34)-5-O)-methyltransferase activity"/>
    <property type="evidence" value="ECO:0007669"/>
    <property type="project" value="TreeGrafter"/>
</dbReference>
<dbReference type="PANTHER" id="PTHR13069:SF21">
    <property type="entry name" value="ALKYLATED DNA REPAIR PROTEIN ALKB HOMOLOG 8"/>
    <property type="match status" value="1"/>
</dbReference>
<dbReference type="PANTHER" id="PTHR13069">
    <property type="entry name" value="ALKYLATED DNA REPAIR PROTEIN ALKB HOMOLOG 8"/>
    <property type="match status" value="1"/>
</dbReference>
<dbReference type="VEuPathDB" id="FungiDB:MSYG_2313"/>
<evidence type="ECO:0000256" key="2">
    <source>
        <dbReference type="ARBA" id="ARBA00022679"/>
    </source>
</evidence>
<keyword evidence="1 3" id="KW-0489">Methyltransferase</keyword>
<sequence>MARASQQVQLTDALSAADSASYEQENVHAVYDEIADHFSSTRYKPWPLIPRFLATLPPGSVGVDLGCGNGKYLFLRSVLGDAAQDSAASSLVTLGSDRCAPLISAAQRNFPSFDMQRLHEVAVADALCSGYRYGVFDYALSIATIHHFSTPERRMKSIQELIRLIQPVDDDSPTPMPVPTVPDRPGRGRFMVYVWAFEQRGGGRRLFDEQLEHYQDDAAAQDVLVPWVRTAQHTQGQEDVHHRYYHLFREHELEELVQWAARDLQQPVQVRKEAGGWERGNWWGVWRVVRQAPPL</sequence>
<dbReference type="SUPFAM" id="SSF53335">
    <property type="entry name" value="S-adenosyl-L-methionine-dependent methyltransferases"/>
    <property type="match status" value="1"/>
</dbReference>
<dbReference type="Gene3D" id="3.40.50.150">
    <property type="entry name" value="Vaccinia Virus protein VP39"/>
    <property type="match status" value="1"/>
</dbReference>
<dbReference type="InterPro" id="IPR029063">
    <property type="entry name" value="SAM-dependent_MTases_sf"/>
</dbReference>
<dbReference type="AlphaFoldDB" id="A0A1M8A6C3"/>
<evidence type="ECO:0000256" key="1">
    <source>
        <dbReference type="ARBA" id="ARBA00022603"/>
    </source>
</evidence>
<dbReference type="Pfam" id="PF13489">
    <property type="entry name" value="Methyltransf_23"/>
    <property type="match status" value="1"/>
</dbReference>
<dbReference type="EMBL" id="LT671823">
    <property type="protein sequence ID" value="SHO77971.1"/>
    <property type="molecule type" value="Genomic_DNA"/>
</dbReference>
<accession>A0A1M8A6C3</accession>
<keyword evidence="2 3" id="KW-0808">Transferase</keyword>
<dbReference type="GO" id="GO:0002098">
    <property type="term" value="P:tRNA wobble uridine modification"/>
    <property type="evidence" value="ECO:0007669"/>
    <property type="project" value="TreeGrafter"/>
</dbReference>
<dbReference type="GO" id="GO:0030488">
    <property type="term" value="P:tRNA methylation"/>
    <property type="evidence" value="ECO:0007669"/>
    <property type="project" value="TreeGrafter"/>
</dbReference>
<dbReference type="GO" id="GO:0005634">
    <property type="term" value="C:nucleus"/>
    <property type="evidence" value="ECO:0007669"/>
    <property type="project" value="TreeGrafter"/>
</dbReference>
<name>A0A1M8A6C3_MALS4</name>
<dbReference type="GO" id="GO:0000049">
    <property type="term" value="F:tRNA binding"/>
    <property type="evidence" value="ECO:0007669"/>
    <property type="project" value="TreeGrafter"/>
</dbReference>
<keyword evidence="4" id="KW-1185">Reference proteome</keyword>
<dbReference type="Proteomes" id="UP000186303">
    <property type="component" value="Chromosome 3"/>
</dbReference>
<organism evidence="3 4">
    <name type="scientific">Malassezia sympodialis (strain ATCC 42132)</name>
    <name type="common">Atopic eczema-associated yeast</name>
    <dbReference type="NCBI Taxonomy" id="1230383"/>
    <lineage>
        <taxon>Eukaryota</taxon>
        <taxon>Fungi</taxon>
        <taxon>Dikarya</taxon>
        <taxon>Basidiomycota</taxon>
        <taxon>Ustilaginomycotina</taxon>
        <taxon>Malasseziomycetes</taxon>
        <taxon>Malasseziales</taxon>
        <taxon>Malasseziaceae</taxon>
        <taxon>Malassezia</taxon>
    </lineage>
</organism>
<dbReference type="GO" id="GO:0008757">
    <property type="term" value="F:S-adenosylmethionine-dependent methyltransferase activity"/>
    <property type="evidence" value="ECO:0007669"/>
    <property type="project" value="InterPro"/>
</dbReference>
<dbReference type="InterPro" id="IPR051422">
    <property type="entry name" value="AlkB_tRNA_MeTrf/Diox"/>
</dbReference>